<evidence type="ECO:0000256" key="13">
    <source>
        <dbReference type="ARBA" id="ARBA00025512"/>
    </source>
</evidence>
<feature type="compositionally biased region" description="Polar residues" evidence="15">
    <location>
        <begin position="427"/>
        <end position="437"/>
    </location>
</feature>
<evidence type="ECO:0000256" key="16">
    <source>
        <dbReference type="SAM" id="SignalP"/>
    </source>
</evidence>
<feature type="domain" description="Glycoside hydrolase family 31 TIM barrel" evidence="17">
    <location>
        <begin position="279"/>
        <end position="620"/>
    </location>
</feature>
<dbReference type="Gene3D" id="3.20.20.80">
    <property type="entry name" value="Glycosidases"/>
    <property type="match status" value="2"/>
</dbReference>
<dbReference type="InterPro" id="IPR011013">
    <property type="entry name" value="Gal_mutarotase_sf_dom"/>
</dbReference>
<feature type="domain" description="Glycoside hydrolase family 31 N-terminal" evidence="18">
    <location>
        <begin position="124"/>
        <end position="228"/>
    </location>
</feature>
<dbReference type="Proteomes" id="UP000284706">
    <property type="component" value="Unassembled WGS sequence"/>
</dbReference>
<dbReference type="GO" id="GO:0008422">
    <property type="term" value="F:beta-glucosidase activity"/>
    <property type="evidence" value="ECO:0007669"/>
    <property type="project" value="UniProtKB-EC"/>
</dbReference>
<dbReference type="Pfam" id="PF21365">
    <property type="entry name" value="Glyco_hydro_31_3rd"/>
    <property type="match status" value="1"/>
</dbReference>
<evidence type="ECO:0000256" key="3">
    <source>
        <dbReference type="ARBA" id="ARBA00007806"/>
    </source>
</evidence>
<dbReference type="SUPFAM" id="SSF74650">
    <property type="entry name" value="Galactose mutarotase-like"/>
    <property type="match status" value="1"/>
</dbReference>
<dbReference type="EC" id="3.2.1.21" evidence="4"/>
<evidence type="ECO:0000256" key="5">
    <source>
        <dbReference type="ARBA" id="ARBA00022525"/>
    </source>
</evidence>
<dbReference type="Gene3D" id="2.60.40.1180">
    <property type="entry name" value="Golgi alpha-mannosidase II"/>
    <property type="match status" value="2"/>
</dbReference>
<dbReference type="SUPFAM" id="SSF51445">
    <property type="entry name" value="(Trans)glycosidases"/>
    <property type="match status" value="1"/>
</dbReference>
<dbReference type="OrthoDB" id="5839090at2759"/>
<comment type="caution">
    <text evidence="20">The sequence shown here is derived from an EMBL/GenBank/DDBJ whole genome shotgun (WGS) entry which is preliminary data.</text>
</comment>
<evidence type="ECO:0000256" key="15">
    <source>
        <dbReference type="SAM" id="MobiDB-lite"/>
    </source>
</evidence>
<dbReference type="InParanoid" id="A0A409Y2G9"/>
<sequence>MKLGSRGTALVQAFAVTVALLPAVGATYVDPSVLDACPGYTARNVKVQRNGLTADLVLGGKACNVFGADIPKLSLGVVYETADRIHVKIVDPSNARYEVPDSVLPRPSSASSVSPHSAAIQFNYTTSPFSFSVYRSSTREVLFTTAGHPLIFEPQYLRVKTSIPTNANIYGLGEHTNPFHLPTDNLTLTLWSRDAYGVPNGTNLYSNHPIYFDHRTTGTHGVFLLNSDGMDIKLTNTDPEGPALEYNVIGGVLDFYFLAGSESDPTAVARQYSEIVGVPAEVPYWSFGLHQCRFGYQNFVDVASVITNYAEAQIPLETMWTDIDYMDRRRIFTVDPDYFPLPRMREIVAYLHAHNQKYVLMTDPAVAYLPGQGYAPYDNGKKLDVWLKAPNGSESLGVVWPGVTVFPAVEQNMPPARTSSPPDPNTPIFTNSSSSSVQLSKRDLLNPPYEINNAQGALSSKTAFTNIKHANGLLEYDTHNLFGTMMSVATHNAMLARRPGKRTLVITRSTFAGAGAHVGKWLGDNFSLWDDYRFSIAGMLGFATIYQVPMVGSDICGYAGNTTENLCARWAMLGAFYPFMRNHNADTSISQEFYLWPTVAQAARNALDIRYRLLDYIYTAFHQAHTDGTPVLHPVWFKYPKDANTFAIDHQFFFGDSILVSPVTDDDATSVSIYLPKETFYEFATLAPVQGAASFVNLPDVNFTTIPLHIKGGAVLPLRSQSAMTTTALRKIDFELVVAPDVHGQASGQLYADDGESISPPSSTLVKMAFANGKLNVSGTFRYNLGVKVSRVRFLNVRSSPKRVLVNGRVVGASGRSYDSENMVLDVNIGLPFNQAFSVEYDT</sequence>
<evidence type="ECO:0000256" key="1">
    <source>
        <dbReference type="ARBA" id="ARBA00000448"/>
    </source>
</evidence>
<keyword evidence="9" id="KW-0119">Carbohydrate metabolism</keyword>
<evidence type="ECO:0000256" key="14">
    <source>
        <dbReference type="RuleBase" id="RU361185"/>
    </source>
</evidence>
<comment type="catalytic activity">
    <reaction evidence="1">
        <text>Hydrolysis of terminal, non-reducing beta-D-glucosyl residues with release of beta-D-glucose.</text>
        <dbReference type="EC" id="3.2.1.21"/>
    </reaction>
</comment>
<comment type="similarity">
    <text evidence="3 14">Belongs to the glycosyl hydrolase 31 family.</text>
</comment>
<comment type="function">
    <text evidence="13">Glucosidase involved in the degradation of cellulosic biomass. Has both alpha- and beta-glucosidase activity.</text>
</comment>
<evidence type="ECO:0000313" key="21">
    <source>
        <dbReference type="Proteomes" id="UP000284706"/>
    </source>
</evidence>
<dbReference type="GO" id="GO:0005576">
    <property type="term" value="C:extracellular region"/>
    <property type="evidence" value="ECO:0007669"/>
    <property type="project" value="UniProtKB-SubCell"/>
</dbReference>
<keyword evidence="12" id="KW-0624">Polysaccharide degradation</keyword>
<evidence type="ECO:0000256" key="12">
    <source>
        <dbReference type="ARBA" id="ARBA00023326"/>
    </source>
</evidence>
<keyword evidence="7 14" id="KW-0378">Hydrolase</keyword>
<reference evidence="20 21" key="1">
    <citation type="journal article" date="2018" name="Evol. Lett.">
        <title>Horizontal gene cluster transfer increased hallucinogenic mushroom diversity.</title>
        <authorList>
            <person name="Reynolds H.T."/>
            <person name="Vijayakumar V."/>
            <person name="Gluck-Thaler E."/>
            <person name="Korotkin H.B."/>
            <person name="Matheny P.B."/>
            <person name="Slot J.C."/>
        </authorList>
    </citation>
    <scope>NUCLEOTIDE SEQUENCE [LARGE SCALE GENOMIC DNA]</scope>
    <source>
        <strain evidence="20 21">SRW20</strain>
    </source>
</reference>
<dbReference type="Pfam" id="PF13802">
    <property type="entry name" value="Gal_mutarotas_2"/>
    <property type="match status" value="1"/>
</dbReference>
<dbReference type="EMBL" id="NHYE01001279">
    <property type="protein sequence ID" value="PPQ97199.1"/>
    <property type="molecule type" value="Genomic_DNA"/>
</dbReference>
<evidence type="ECO:0000256" key="7">
    <source>
        <dbReference type="ARBA" id="ARBA00022801"/>
    </source>
</evidence>
<dbReference type="Gene3D" id="2.60.40.1760">
    <property type="entry name" value="glycosyl hydrolase (family 31)"/>
    <property type="match status" value="1"/>
</dbReference>
<keyword evidence="21" id="KW-1185">Reference proteome</keyword>
<dbReference type="STRING" id="231916.A0A409Y2G9"/>
<organism evidence="20 21">
    <name type="scientific">Gymnopilus dilepis</name>
    <dbReference type="NCBI Taxonomy" id="231916"/>
    <lineage>
        <taxon>Eukaryota</taxon>
        <taxon>Fungi</taxon>
        <taxon>Dikarya</taxon>
        <taxon>Basidiomycota</taxon>
        <taxon>Agaricomycotina</taxon>
        <taxon>Agaricomycetes</taxon>
        <taxon>Agaricomycetidae</taxon>
        <taxon>Agaricales</taxon>
        <taxon>Agaricineae</taxon>
        <taxon>Hymenogastraceae</taxon>
        <taxon>Gymnopilus</taxon>
    </lineage>
</organism>
<feature type="signal peptide" evidence="16">
    <location>
        <begin position="1"/>
        <end position="26"/>
    </location>
</feature>
<evidence type="ECO:0000259" key="19">
    <source>
        <dbReference type="Pfam" id="PF21365"/>
    </source>
</evidence>
<evidence type="ECO:0000256" key="6">
    <source>
        <dbReference type="ARBA" id="ARBA00022729"/>
    </source>
</evidence>
<feature type="chain" id="PRO_5019403753" description="beta-glucosidase" evidence="16">
    <location>
        <begin position="27"/>
        <end position="843"/>
    </location>
</feature>
<keyword evidence="6 16" id="KW-0732">Signal</keyword>
<keyword evidence="8" id="KW-0325">Glycoprotein</keyword>
<dbReference type="GO" id="GO:0030246">
    <property type="term" value="F:carbohydrate binding"/>
    <property type="evidence" value="ECO:0007669"/>
    <property type="project" value="InterPro"/>
</dbReference>
<feature type="domain" description="Glycosyl hydrolase family 31 C-terminal" evidence="19">
    <location>
        <begin position="628"/>
        <end position="716"/>
    </location>
</feature>
<evidence type="ECO:0000259" key="17">
    <source>
        <dbReference type="Pfam" id="PF01055"/>
    </source>
</evidence>
<evidence type="ECO:0000256" key="8">
    <source>
        <dbReference type="ARBA" id="ARBA00023180"/>
    </source>
</evidence>
<gene>
    <name evidence="20" type="ORF">CVT26_000709</name>
</gene>
<dbReference type="InterPro" id="IPR013780">
    <property type="entry name" value="Glyco_hydro_b"/>
</dbReference>
<evidence type="ECO:0000259" key="18">
    <source>
        <dbReference type="Pfam" id="PF13802"/>
    </source>
</evidence>
<dbReference type="GO" id="GO:0000272">
    <property type="term" value="P:polysaccharide catabolic process"/>
    <property type="evidence" value="ECO:0007669"/>
    <property type="project" value="UniProtKB-KW"/>
</dbReference>
<dbReference type="InterPro" id="IPR017853">
    <property type="entry name" value="GH"/>
</dbReference>
<evidence type="ECO:0000256" key="2">
    <source>
        <dbReference type="ARBA" id="ARBA00004613"/>
    </source>
</evidence>
<dbReference type="AlphaFoldDB" id="A0A409Y2G9"/>
<dbReference type="InterPro" id="IPR000322">
    <property type="entry name" value="Glyco_hydro_31_TIM"/>
</dbReference>
<accession>A0A409Y2G9</accession>
<dbReference type="Pfam" id="PF01055">
    <property type="entry name" value="Glyco_hydro_31_2nd"/>
    <property type="match status" value="1"/>
</dbReference>
<evidence type="ECO:0000256" key="4">
    <source>
        <dbReference type="ARBA" id="ARBA00012744"/>
    </source>
</evidence>
<dbReference type="InterPro" id="IPR025887">
    <property type="entry name" value="Glyco_hydro_31_N_dom"/>
</dbReference>
<proteinExistence type="inferred from homology"/>
<dbReference type="InterPro" id="IPR048395">
    <property type="entry name" value="Glyco_hydro_31_C"/>
</dbReference>
<dbReference type="PANTHER" id="PTHR22762">
    <property type="entry name" value="ALPHA-GLUCOSIDASE"/>
    <property type="match status" value="1"/>
</dbReference>
<dbReference type="SUPFAM" id="SSF51011">
    <property type="entry name" value="Glycosyl hydrolase domain"/>
    <property type="match status" value="1"/>
</dbReference>
<evidence type="ECO:0000313" key="20">
    <source>
        <dbReference type="EMBL" id="PPQ97199.1"/>
    </source>
</evidence>
<dbReference type="CDD" id="cd14752">
    <property type="entry name" value="GH31_N"/>
    <property type="match status" value="1"/>
</dbReference>
<evidence type="ECO:0000256" key="10">
    <source>
        <dbReference type="ARBA" id="ARBA00023295"/>
    </source>
</evidence>
<keyword evidence="10 14" id="KW-0326">Glycosidase</keyword>
<keyword evidence="5" id="KW-0964">Secreted</keyword>
<dbReference type="PANTHER" id="PTHR22762:SF67">
    <property type="entry name" value="ALPHA_BETA-GLUCOSIDASE AGDC-RELATED"/>
    <property type="match status" value="1"/>
</dbReference>
<name>A0A409Y2G9_9AGAR</name>
<feature type="region of interest" description="Disordered" evidence="15">
    <location>
        <begin position="412"/>
        <end position="437"/>
    </location>
</feature>
<comment type="subcellular location">
    <subcellularLocation>
        <location evidence="2">Secreted</location>
    </subcellularLocation>
</comment>
<protein>
    <recommendedName>
        <fullName evidence="4">beta-glucosidase</fullName>
        <ecNumber evidence="4">3.2.1.21</ecNumber>
    </recommendedName>
</protein>
<keyword evidence="11" id="KW-0961">Cell wall biogenesis/degradation</keyword>
<evidence type="ECO:0000256" key="9">
    <source>
        <dbReference type="ARBA" id="ARBA00023277"/>
    </source>
</evidence>
<evidence type="ECO:0000256" key="11">
    <source>
        <dbReference type="ARBA" id="ARBA00023316"/>
    </source>
</evidence>
<dbReference type="GO" id="GO:0071555">
    <property type="term" value="P:cell wall organization"/>
    <property type="evidence" value="ECO:0007669"/>
    <property type="project" value="UniProtKB-KW"/>
</dbReference>
<dbReference type="CDD" id="cd06602">
    <property type="entry name" value="GH31_MGAM_SI_GAA"/>
    <property type="match status" value="1"/>
</dbReference>